<dbReference type="InterPro" id="IPR027417">
    <property type="entry name" value="P-loop_NTPase"/>
</dbReference>
<comment type="subcellular location">
    <subcellularLocation>
        <location evidence="1">Mitochondrion</location>
    </subcellularLocation>
</comment>
<dbReference type="SUPFAM" id="SSF52540">
    <property type="entry name" value="P-loop containing nucleoside triphosphate hydrolases"/>
    <property type="match status" value="3"/>
</dbReference>
<dbReference type="InterPro" id="IPR011704">
    <property type="entry name" value="ATPase_dyneun-rel_AAA"/>
</dbReference>
<evidence type="ECO:0000256" key="3">
    <source>
        <dbReference type="ARBA" id="ARBA00022840"/>
    </source>
</evidence>
<dbReference type="PANTHER" id="PTHR21610">
    <property type="entry name" value="VON WILLEBRAND FACTOR A DOMAIN-CONTAINING PROTEIN 8"/>
    <property type="match status" value="1"/>
</dbReference>
<evidence type="ECO:0000256" key="5">
    <source>
        <dbReference type="ARBA" id="ARBA00023128"/>
    </source>
</evidence>
<keyword evidence="5" id="KW-0496">Mitochondrion</keyword>
<comment type="function">
    <text evidence="6">Exhibits ATPase activity in vitro.</text>
</comment>
<evidence type="ECO:0000256" key="8">
    <source>
        <dbReference type="SAM" id="MobiDB-lite"/>
    </source>
</evidence>
<dbReference type="InterPro" id="IPR039891">
    <property type="entry name" value="VWA8"/>
</dbReference>
<dbReference type="Gene3D" id="3.40.50.410">
    <property type="entry name" value="von Willebrand factor, type A domain"/>
    <property type="match status" value="1"/>
</dbReference>
<dbReference type="SMART" id="SM00327">
    <property type="entry name" value="VWA"/>
    <property type="match status" value="1"/>
</dbReference>
<dbReference type="OrthoDB" id="5186at2759"/>
<evidence type="ECO:0000313" key="11">
    <source>
        <dbReference type="Proteomes" id="UP000838412"/>
    </source>
</evidence>
<sequence length="1889" mass="210769">MQTIFAGTRLTRVGMTSDNAVRRIRLLAGLINTGTTSVKPRFLCSDARVSIGDVSIPLKQPRNPELVPVKYANGALPQSTMRHLRWIMQKDALGQDVFLIGPPGPLRRALAMQYLEITKREAEYLALSRDSTETDLKQRREIRSGSAFYIDQCAVRAATKGRVLVLEGIEKAERNVLPVLNNLLENREMQLDDGRFLVAADRYDKLLQDHTKEELDAWKLVRVDERFRVIALGLPVPRYKGNPLDPPLRSRFQARDVNPIPFKDHLELLTEAAPNISSDRTTLMLSFATTMISQESSSLGLPDFPTDNLVSAAKILSALPEASSQRLLHRLYPYDVILGKEGRTAVEDTLKKFELFEKDAERLSQKVLGVERLPDKSHAEVKMEINGNQYQLQVPAGSETNVGLSASDFVNTPYHQNLLADMVQSHFVKDFCVIGAKGCGKSVVVRRFADMLGYEVEPIMLYQDMTARDLLQQRITLPNGDTAWRPSPLVTAALDGSIALLDGIHRVNSGTLAILQRLVHDRELTLHDGTRLLRHDRYEALKTEHQITNEEMATRMIFPIHPSFRIIGLAEPPVVGSSTQQWLSAELLTMFLYHHMRPLSMAEEMAVVQGMVSNAPKPAVEPLLTLAHDLRDSGDHTVLSLASSLSTRQLLRMSRRAAQFPQENLNEAVNKACLSRFLPKLARSALDKTLSDAGIEASSSQEKDIEKMLSCEVKDGQVRIGTTTAQVYNPENRMKVPDVLFYDNAQHLSIMEDMLKDFLLGEHLLLVGNQGVGKNKIVDRFLYLLNRPREYLQLHRDTTVQTLTLQPNVQDGVIVYEDSPLVRAIKLGHILVIDEADKAPTNVTCILKALVESGEMVLADGRKIVSGKSAQAHPGKANVIAMHPDFRMIVLANRPGFPFLGNDFFGAMGDIFSCHAVDNPSPDSEMSMLRQYGPNVPEHILKRLVEAFGELRDMADQGLISYPYSTREVVNIVKHLEEFPDEGLASVVGNVFDFDSYNIEVQEVLVSTLQKHGIPIGARPDSINLAKEFALPAPKLVSQWNIQTGGSSKRKLLCPVEEERHLKMRGPVTMPLYQFPMERMEDRSTEFSELVAHWYIPTHETNIIGDVAVTKGPTHDTVHVTTLNPISVYSMDTNGKTIRQIDLYDVFPGLRSWQPSVKVAALGGHLQGQVLLHEEKTNVVLLIDTLTGNLRRLFLTNVVENATRKVSSYFSTSEQEKHKMCSEFADENWVVFFQENGNKLDVVNVLDGTAYSVSVPLTIADVHLVSADHWLLTDADKNKKFLLTRPDEGSPVCQLHAIDEDGTVVGQEAVLVKPAQVNAVGREGLSDNQLSMVLDQKISSPNRIVGDEANYASIVIGFPELLSGNEVYTFPRETEEENEDPNKHDPFFKGRPKPANKEIEILANSGQVIRIVPHWKAPKELKGELGHLTHSFAGLLEVVDMGAKKFRYVPIPRAQSVSPYVSWMANMSDVNVVMATASHESLVTVDAGGCVRLWETGLANLERSLGEWRHMIGQQDGRPLQVTYERELGKKAENPKHGKLDPTGAPHVGGNTWAGGTGGRDTAGLGGIGGPYRLDGGHPVYQVPDWEKEQVPEEVKRAAREMAKKAFEERLREIKMSKYDAETYEKISGGVKRQVKSLRVILDSLQAKSKERQWLKHQTSGDLDEAKLIEGLTGEKAIYKRRGEQEPELGAPQEKPKRLRLVVDVSGSMYRFNGMDGRLERMMEAACMVMEAFEGYEQKFKFEIYGHSGDGYNIPVITEKKMPQNNKDRLDAIKTMHAHSQFCMSGDHTLEATEHAISNIVKDEADEYFVIVVSDANLDRYGISPRLFSKALTADENVNAFALFIGTLGDQAERLTRSLPAGKAFVCLDTKNIPQVLQQIFTSTMLSTK</sequence>
<proteinExistence type="predicted"/>
<dbReference type="EMBL" id="OV696699">
    <property type="protein sequence ID" value="CAH1244943.1"/>
    <property type="molecule type" value="Genomic_DNA"/>
</dbReference>
<evidence type="ECO:0000259" key="9">
    <source>
        <dbReference type="PROSITE" id="PS50234"/>
    </source>
</evidence>
<dbReference type="GO" id="GO:0005524">
    <property type="term" value="F:ATP binding"/>
    <property type="evidence" value="ECO:0007669"/>
    <property type="project" value="UniProtKB-KW"/>
</dbReference>
<evidence type="ECO:0000256" key="6">
    <source>
        <dbReference type="ARBA" id="ARBA00055988"/>
    </source>
</evidence>
<feature type="domain" description="VWFA" evidence="9">
    <location>
        <begin position="1698"/>
        <end position="1880"/>
    </location>
</feature>
<name>A0A8J9Z0D2_BRALA</name>
<dbReference type="Pfam" id="PF07728">
    <property type="entry name" value="AAA_5"/>
    <property type="match status" value="3"/>
</dbReference>
<evidence type="ECO:0000256" key="1">
    <source>
        <dbReference type="ARBA" id="ARBA00004173"/>
    </source>
</evidence>
<evidence type="ECO:0000256" key="4">
    <source>
        <dbReference type="ARBA" id="ARBA00022946"/>
    </source>
</evidence>
<dbReference type="InterPro" id="IPR002035">
    <property type="entry name" value="VWF_A"/>
</dbReference>
<feature type="region of interest" description="Disordered" evidence="8">
    <location>
        <begin position="1372"/>
        <end position="1391"/>
    </location>
</feature>
<keyword evidence="3" id="KW-0067">ATP-binding</keyword>
<evidence type="ECO:0000256" key="7">
    <source>
        <dbReference type="ARBA" id="ARBA00070377"/>
    </source>
</evidence>
<dbReference type="GO" id="GO:0016887">
    <property type="term" value="F:ATP hydrolysis activity"/>
    <property type="evidence" value="ECO:0007669"/>
    <property type="project" value="InterPro"/>
</dbReference>
<evidence type="ECO:0000313" key="10">
    <source>
        <dbReference type="EMBL" id="CAH1244943.1"/>
    </source>
</evidence>
<keyword evidence="4" id="KW-0809">Transit peptide</keyword>
<dbReference type="FunFam" id="3.40.50.300:FF:000587">
    <property type="entry name" value="von Willebrand factor A domain containing 8"/>
    <property type="match status" value="1"/>
</dbReference>
<dbReference type="SUPFAM" id="SSF53300">
    <property type="entry name" value="vWA-like"/>
    <property type="match status" value="1"/>
</dbReference>
<dbReference type="Proteomes" id="UP000838412">
    <property type="component" value="Chromosome 14"/>
</dbReference>
<organism evidence="10 11">
    <name type="scientific">Branchiostoma lanceolatum</name>
    <name type="common">Common lancelet</name>
    <name type="synonym">Amphioxus lanceolatum</name>
    <dbReference type="NCBI Taxonomy" id="7740"/>
    <lineage>
        <taxon>Eukaryota</taxon>
        <taxon>Metazoa</taxon>
        <taxon>Chordata</taxon>
        <taxon>Cephalochordata</taxon>
        <taxon>Leptocardii</taxon>
        <taxon>Amphioxiformes</taxon>
        <taxon>Branchiostomatidae</taxon>
        <taxon>Branchiostoma</taxon>
    </lineage>
</organism>
<dbReference type="GO" id="GO:0005739">
    <property type="term" value="C:mitochondrion"/>
    <property type="evidence" value="ECO:0007669"/>
    <property type="project" value="UniProtKB-SubCell"/>
</dbReference>
<reference evidence="10" key="1">
    <citation type="submission" date="2022-01" db="EMBL/GenBank/DDBJ databases">
        <authorList>
            <person name="Braso-Vives M."/>
        </authorList>
    </citation>
    <scope>NUCLEOTIDE SEQUENCE</scope>
</reference>
<dbReference type="PROSITE" id="PS50234">
    <property type="entry name" value="VWFA"/>
    <property type="match status" value="1"/>
</dbReference>
<evidence type="ECO:0000256" key="2">
    <source>
        <dbReference type="ARBA" id="ARBA00022741"/>
    </source>
</evidence>
<dbReference type="Gene3D" id="3.40.50.300">
    <property type="entry name" value="P-loop containing nucleotide triphosphate hydrolases"/>
    <property type="match status" value="3"/>
</dbReference>
<keyword evidence="11" id="KW-1185">Reference proteome</keyword>
<accession>A0A8J9Z0D2</accession>
<dbReference type="PANTHER" id="PTHR21610:SF9">
    <property type="entry name" value="VON WILLEBRAND FACTOR A DOMAIN-CONTAINING PROTEIN 8"/>
    <property type="match status" value="1"/>
</dbReference>
<keyword evidence="2" id="KW-0547">Nucleotide-binding</keyword>
<gene>
    <name evidence="10" type="primary">VWA8</name>
    <name evidence="10" type="ORF">BLAG_LOCUS7444</name>
</gene>
<protein>
    <recommendedName>
        <fullName evidence="7">von Willebrand factor A domain-containing protein 8</fullName>
    </recommendedName>
</protein>
<dbReference type="FunFam" id="3.40.50.300:FF:000663">
    <property type="entry name" value="von Willebrand factor A domain containing 8"/>
    <property type="match status" value="1"/>
</dbReference>
<dbReference type="InterPro" id="IPR036465">
    <property type="entry name" value="vWFA_dom_sf"/>
</dbReference>